<sequence>MEESRGAKLHEAMEKILIKSDVSLSTTEIADEINASGLYRRKDGLPVPSSQILARAINYTSRFNIVEEIISLKNHL</sequence>
<proteinExistence type="predicted"/>
<organism evidence="1">
    <name type="scientific">marine sediment metagenome</name>
    <dbReference type="NCBI Taxonomy" id="412755"/>
    <lineage>
        <taxon>unclassified sequences</taxon>
        <taxon>metagenomes</taxon>
        <taxon>ecological metagenomes</taxon>
    </lineage>
</organism>
<evidence type="ECO:0000313" key="1">
    <source>
        <dbReference type="EMBL" id="KKN78933.1"/>
    </source>
</evidence>
<reference evidence="1" key="1">
    <citation type="journal article" date="2015" name="Nature">
        <title>Complex archaea that bridge the gap between prokaryotes and eukaryotes.</title>
        <authorList>
            <person name="Spang A."/>
            <person name="Saw J.H."/>
            <person name="Jorgensen S.L."/>
            <person name="Zaremba-Niedzwiedzka K."/>
            <person name="Martijn J."/>
            <person name="Lind A.E."/>
            <person name="van Eijk R."/>
            <person name="Schleper C."/>
            <person name="Guy L."/>
            <person name="Ettema T.J."/>
        </authorList>
    </citation>
    <scope>NUCLEOTIDE SEQUENCE</scope>
</reference>
<protein>
    <recommendedName>
        <fullName evidence="2">HTH HARE-type domain-containing protein</fullName>
    </recommendedName>
</protein>
<dbReference type="AlphaFoldDB" id="A0A0F9WKC6"/>
<evidence type="ECO:0008006" key="2">
    <source>
        <dbReference type="Google" id="ProtNLM"/>
    </source>
</evidence>
<dbReference type="EMBL" id="LAZR01000255">
    <property type="protein sequence ID" value="KKN78933.1"/>
    <property type="molecule type" value="Genomic_DNA"/>
</dbReference>
<name>A0A0F9WKC6_9ZZZZ</name>
<accession>A0A0F9WKC6</accession>
<comment type="caution">
    <text evidence="1">The sequence shown here is derived from an EMBL/GenBank/DDBJ whole genome shotgun (WGS) entry which is preliminary data.</text>
</comment>
<gene>
    <name evidence="1" type="ORF">LCGC14_0345540</name>
</gene>